<feature type="domain" description="SLH" evidence="2">
    <location>
        <begin position="28"/>
        <end position="91"/>
    </location>
</feature>
<feature type="chain" id="PRO_5047026000" description="SLH domain-containing protein" evidence="1">
    <location>
        <begin position="30"/>
        <end position="885"/>
    </location>
</feature>
<sequence>MASKNYRKFMATGLTAAVVASAVAPVASAATFTDVPAGAWYKQAVDYVSGKGYMTGTSATTFAPTKDITRAEAATLFANKLDLYKTGQVAGYADVKSGAWYHNAVAAVKEGNIMGSTGDNMFSPERLITRGEVAALIVRAYGLKGTGASHPFTDVDNSIFKNDISTLVEWKIADGKSATKFAPTDLVTRAEMAAFIQKADEATAKAEVTAVSAINASDLKVNLRGNVSGLEITKDDFAVKVNGEAVTFTATKVSDTEYKLSLVKPLKEDDKVEVTGSADLSGTAAVTYKTLVVSKLEGVSTTVYTNDEGQVLKLKANGSETSASDLAKDGYSVTFRATEDVFANDASSTMTSSTGLLDKTKLATLVATKNSFSYNVSITKNNQVVASEYVTVAVYDKTKTGAASIEEVNLSTADIASVSSNTLLVGETGTIDSVVADLLDGRQDVELTDATLSGLLSFSSSDVTIADVSSAGVITTKRAGTVDITVKSGDAKKVITLKVAPSSQARELSSISYTGGTVKLVSGTKSQTVNIVAKDQFGDTFKTAGASAITVQPAVSGTAEIATATVAGATDTFGRTTVTVTSNATNTGSGNIKLVSGSKLLASIPVSVASATAADTKEVTLNADTIDLNPAVDTKKSISVTLKQYYNGHYNADLDLNTHKVVVKDADGTVVYEETLANPTANVSFSRADLILDTKQTAIANINKLDTAVTTAAAAQLQNFETGKGVVEVYSGSTLVAAKNFNIIDSSATVSSAAFASGIDFTAINQTNLKLSELVSTITTSASAYDGVLRYEVSDANNDELIVYYSKSAAPAAYDYDNGDVLVGKVIATPIAPAVTGDIDFVDGTASTISGVTLTSTNLVAGEKVQFNVYKRGDVSVAKTIVTKK</sequence>
<feature type="domain" description="SLH" evidence="2">
    <location>
        <begin position="152"/>
        <end position="210"/>
    </location>
</feature>
<dbReference type="Proteomes" id="UP001549097">
    <property type="component" value="Unassembled WGS sequence"/>
</dbReference>
<evidence type="ECO:0000313" key="4">
    <source>
        <dbReference type="Proteomes" id="UP001549097"/>
    </source>
</evidence>
<dbReference type="PROSITE" id="PS51272">
    <property type="entry name" value="SLH"/>
    <property type="match status" value="3"/>
</dbReference>
<proteinExistence type="predicted"/>
<dbReference type="Gene3D" id="2.60.40.1080">
    <property type="match status" value="1"/>
</dbReference>
<dbReference type="InterPro" id="IPR051465">
    <property type="entry name" value="Cell_Envelope_Struct_Comp"/>
</dbReference>
<dbReference type="Pfam" id="PF00395">
    <property type="entry name" value="SLH"/>
    <property type="match status" value="3"/>
</dbReference>
<accession>A0ABV2LFV5</accession>
<evidence type="ECO:0000259" key="2">
    <source>
        <dbReference type="PROSITE" id="PS51272"/>
    </source>
</evidence>
<dbReference type="SUPFAM" id="SSF49373">
    <property type="entry name" value="Invasin/intimin cell-adhesion fragments"/>
    <property type="match status" value="1"/>
</dbReference>
<dbReference type="EMBL" id="JBEPMP010000001">
    <property type="protein sequence ID" value="MET3726969.1"/>
    <property type="molecule type" value="Genomic_DNA"/>
</dbReference>
<evidence type="ECO:0000256" key="1">
    <source>
        <dbReference type="SAM" id="SignalP"/>
    </source>
</evidence>
<dbReference type="InterPro" id="IPR008964">
    <property type="entry name" value="Invasin/intimin_cell_adhesion"/>
</dbReference>
<dbReference type="PANTHER" id="PTHR43308:SF5">
    <property type="entry name" value="S-LAYER PROTEIN _ PEPTIDOGLYCAN ENDO-BETA-N-ACETYLGLUCOSAMINIDASE"/>
    <property type="match status" value="1"/>
</dbReference>
<name>A0ABV2LFV5_9BACL</name>
<protein>
    <recommendedName>
        <fullName evidence="2">SLH domain-containing protein</fullName>
    </recommendedName>
</protein>
<gene>
    <name evidence="3" type="ORF">ABID52_000550</name>
</gene>
<feature type="domain" description="SLH" evidence="2">
    <location>
        <begin position="92"/>
        <end position="151"/>
    </location>
</feature>
<keyword evidence="1" id="KW-0732">Signal</keyword>
<feature type="signal peptide" evidence="1">
    <location>
        <begin position="1"/>
        <end position="29"/>
    </location>
</feature>
<organism evidence="3 4">
    <name type="scientific">Fictibacillus halophilus</name>
    <dbReference type="NCBI Taxonomy" id="1610490"/>
    <lineage>
        <taxon>Bacteria</taxon>
        <taxon>Bacillati</taxon>
        <taxon>Bacillota</taxon>
        <taxon>Bacilli</taxon>
        <taxon>Bacillales</taxon>
        <taxon>Fictibacillaceae</taxon>
        <taxon>Fictibacillus</taxon>
    </lineage>
</organism>
<dbReference type="InterPro" id="IPR001119">
    <property type="entry name" value="SLH_dom"/>
</dbReference>
<dbReference type="PANTHER" id="PTHR43308">
    <property type="entry name" value="OUTER MEMBRANE PROTEIN ALPHA-RELATED"/>
    <property type="match status" value="1"/>
</dbReference>
<comment type="caution">
    <text evidence="3">The sequence shown here is derived from an EMBL/GenBank/DDBJ whole genome shotgun (WGS) entry which is preliminary data.</text>
</comment>
<keyword evidence="4" id="KW-1185">Reference proteome</keyword>
<evidence type="ECO:0000313" key="3">
    <source>
        <dbReference type="EMBL" id="MET3726969.1"/>
    </source>
</evidence>
<reference evidence="3 4" key="1">
    <citation type="submission" date="2024-06" db="EMBL/GenBank/DDBJ databases">
        <title>Genomic Encyclopedia of Type Strains, Phase IV (KMG-IV): sequencing the most valuable type-strain genomes for metagenomic binning, comparative biology and taxonomic classification.</title>
        <authorList>
            <person name="Goeker M."/>
        </authorList>
    </citation>
    <scope>NUCLEOTIDE SEQUENCE [LARGE SCALE GENOMIC DNA]</scope>
    <source>
        <strain evidence="3 4">DSM 100124</strain>
    </source>
</reference>
<dbReference type="RefSeq" id="WP_198768430.1">
    <property type="nucleotide sequence ID" value="NZ_JAEACF010000001.1"/>
</dbReference>